<evidence type="ECO:0000259" key="2">
    <source>
        <dbReference type="Pfam" id="PF03872"/>
    </source>
</evidence>
<dbReference type="SUPFAM" id="SSF89069">
    <property type="entry name" value="N-terminal, cytoplasmic domain of anti-sigmaE factor RseA"/>
    <property type="match status" value="1"/>
</dbReference>
<comment type="caution">
    <text evidence="3">The sequence shown here is derived from an EMBL/GenBank/DDBJ whole genome shotgun (WGS) entry which is preliminary data.</text>
</comment>
<dbReference type="AlphaFoldDB" id="A0A545U3L1"/>
<reference evidence="3 4" key="1">
    <citation type="submission" date="2019-06" db="EMBL/GenBank/DDBJ databases">
        <title>Whole genome sequence for Cellvibrionaceae sp. R142.</title>
        <authorList>
            <person name="Wang G."/>
        </authorList>
    </citation>
    <scope>NUCLEOTIDE SEQUENCE [LARGE SCALE GENOMIC DNA]</scope>
    <source>
        <strain evidence="3 4">R142</strain>
    </source>
</reference>
<dbReference type="Gene3D" id="1.10.10.880">
    <property type="entry name" value="Anti sigma-E protein RseA, N-terminal domain"/>
    <property type="match status" value="1"/>
</dbReference>
<evidence type="ECO:0000313" key="3">
    <source>
        <dbReference type="EMBL" id="TQV84046.1"/>
    </source>
</evidence>
<protein>
    <submittedName>
        <fullName evidence="3">MucA</fullName>
    </submittedName>
</protein>
<evidence type="ECO:0000313" key="4">
    <source>
        <dbReference type="Proteomes" id="UP000319732"/>
    </source>
</evidence>
<sequence>MTENTAKRSLRESLSALVDDQATELELHRILKESESNAEVRTVWARYQLASDALRGVTPNSEYVDLSDRIRAAIDAEDNHDLIPEQLPRGAAEAVPERRWWRQAGRFAIAASVAGAVFIGAQQSAFLSGDLPGDAEIAGNGSTQDQIPELNPSVRSVSTDGEQRPAKMLFVPKRVDQTVPLEAVQKRLNYLMLEHAEHAAQNSGRGMLPFARIPRMEDE</sequence>
<dbReference type="CDD" id="cd16328">
    <property type="entry name" value="RseA_N"/>
    <property type="match status" value="1"/>
</dbReference>
<gene>
    <name evidence="3" type="ORF">FKG94_05105</name>
</gene>
<proteinExistence type="predicted"/>
<name>A0A545U3L1_9GAMM</name>
<dbReference type="PANTHER" id="PTHR38104">
    <property type="match status" value="1"/>
</dbReference>
<dbReference type="InterPro" id="IPR005572">
    <property type="entry name" value="Anti-sigma_E_RseA_N"/>
</dbReference>
<organism evidence="3 4">
    <name type="scientific">Exilibacterium tricleocarpae</name>
    <dbReference type="NCBI Taxonomy" id="2591008"/>
    <lineage>
        <taxon>Bacteria</taxon>
        <taxon>Pseudomonadati</taxon>
        <taxon>Pseudomonadota</taxon>
        <taxon>Gammaproteobacteria</taxon>
        <taxon>Cellvibrionales</taxon>
        <taxon>Cellvibrionaceae</taxon>
        <taxon>Exilibacterium</taxon>
    </lineage>
</organism>
<dbReference type="Proteomes" id="UP000319732">
    <property type="component" value="Unassembled WGS sequence"/>
</dbReference>
<dbReference type="GO" id="GO:0016989">
    <property type="term" value="F:sigma factor antagonist activity"/>
    <property type="evidence" value="ECO:0007669"/>
    <property type="project" value="InterPro"/>
</dbReference>
<dbReference type="RefSeq" id="WP_142903126.1">
    <property type="nucleotide sequence ID" value="NZ_ML660089.1"/>
</dbReference>
<evidence type="ECO:0000256" key="1">
    <source>
        <dbReference type="SAM" id="MobiDB-lite"/>
    </source>
</evidence>
<dbReference type="InterPro" id="IPR052383">
    <property type="entry name" value="Anti-sigma-E_RseA-like"/>
</dbReference>
<dbReference type="OrthoDB" id="5734981at2"/>
<dbReference type="EMBL" id="VHSG01000006">
    <property type="protein sequence ID" value="TQV84046.1"/>
    <property type="molecule type" value="Genomic_DNA"/>
</dbReference>
<accession>A0A545U3L1</accession>
<dbReference type="PANTHER" id="PTHR38104:SF1">
    <property type="entry name" value="ANTI-SIGMA-E FACTOR RSEA"/>
    <property type="match status" value="1"/>
</dbReference>
<dbReference type="Pfam" id="PF03872">
    <property type="entry name" value="RseA_N"/>
    <property type="match status" value="1"/>
</dbReference>
<dbReference type="InterPro" id="IPR036147">
    <property type="entry name" value="Anti-sigma_E_RseA_N_sf"/>
</dbReference>
<feature type="domain" description="Anti sigma-E protein RseA N-terminal" evidence="2">
    <location>
        <begin position="11"/>
        <end position="86"/>
    </location>
</feature>
<feature type="region of interest" description="Disordered" evidence="1">
    <location>
        <begin position="138"/>
        <end position="161"/>
    </location>
</feature>
<keyword evidence="4" id="KW-1185">Reference proteome</keyword>